<feature type="domain" description="Glycosyl transferase family 1" evidence="6">
    <location>
        <begin position="241"/>
        <end position="414"/>
    </location>
</feature>
<dbReference type="EC" id="2.4.1.14" evidence="2"/>
<gene>
    <name evidence="9" type="primary">sps</name>
    <name evidence="9" type="ORF">SSPSH_001766</name>
</gene>
<evidence type="ECO:0000256" key="4">
    <source>
        <dbReference type="ARBA" id="ARBA00022679"/>
    </source>
</evidence>
<dbReference type="GO" id="GO:0046524">
    <property type="term" value="F:sucrose-phosphate synthase activity"/>
    <property type="evidence" value="ECO:0007669"/>
    <property type="project" value="UniProtKB-EC"/>
</dbReference>
<dbReference type="SFLD" id="SFLDG01141">
    <property type="entry name" value="C2.B.1:_Sucrose_Phosphatase_Li"/>
    <property type="match status" value="1"/>
</dbReference>
<dbReference type="SFLD" id="SFLDS00003">
    <property type="entry name" value="Haloacid_Dehalogenase"/>
    <property type="match status" value="1"/>
</dbReference>
<dbReference type="Pfam" id="PF00534">
    <property type="entry name" value="Glycos_transf_1"/>
    <property type="match status" value="1"/>
</dbReference>
<dbReference type="Gene3D" id="3.40.50.2000">
    <property type="entry name" value="Glycogen Phosphorylase B"/>
    <property type="match status" value="2"/>
</dbReference>
<evidence type="ECO:0000256" key="5">
    <source>
        <dbReference type="ARBA" id="ARBA00047471"/>
    </source>
</evidence>
<accession>U2EMI6</accession>
<dbReference type="PANTHER" id="PTHR46039">
    <property type="entry name" value="SUCROSE-PHOSPHATE SYNTHASE 3-RELATED"/>
    <property type="match status" value="1"/>
</dbReference>
<dbReference type="GO" id="GO:0016791">
    <property type="term" value="F:phosphatase activity"/>
    <property type="evidence" value="ECO:0007669"/>
    <property type="project" value="UniProtKB-ARBA"/>
</dbReference>
<dbReference type="Pfam" id="PF13579">
    <property type="entry name" value="Glyco_trans_4_4"/>
    <property type="match status" value="1"/>
</dbReference>
<dbReference type="InterPro" id="IPR023214">
    <property type="entry name" value="HAD_sf"/>
</dbReference>
<evidence type="ECO:0000313" key="9">
    <source>
        <dbReference type="EMBL" id="ERJ19392.1"/>
    </source>
</evidence>
<keyword evidence="3 9" id="KW-0328">Glycosyltransferase</keyword>
<comment type="catalytic activity">
    <reaction evidence="5">
        <text>beta-D-fructose 6-phosphate + UDP-alpha-D-glucose = sucrose 6(F)-phosphate + UDP + H(+)</text>
        <dbReference type="Rhea" id="RHEA:22172"/>
        <dbReference type="ChEBI" id="CHEBI:15378"/>
        <dbReference type="ChEBI" id="CHEBI:57634"/>
        <dbReference type="ChEBI" id="CHEBI:57723"/>
        <dbReference type="ChEBI" id="CHEBI:58223"/>
        <dbReference type="ChEBI" id="CHEBI:58885"/>
        <dbReference type="EC" id="2.4.1.14"/>
    </reaction>
</comment>
<feature type="domain" description="Glycosyltransferase subfamily 4-like N-terminal" evidence="8">
    <location>
        <begin position="26"/>
        <end position="215"/>
    </location>
</feature>
<dbReference type="SFLD" id="SFLDG01140">
    <property type="entry name" value="C2.B:_Phosphomannomutase_and_P"/>
    <property type="match status" value="1"/>
</dbReference>
<evidence type="ECO:0000259" key="7">
    <source>
        <dbReference type="Pfam" id="PF05116"/>
    </source>
</evidence>
<comment type="similarity">
    <text evidence="1">Belongs to the glycosyltransferase 1 family.</text>
</comment>
<dbReference type="InterPro" id="IPR044161">
    <property type="entry name" value="SPS"/>
</dbReference>
<dbReference type="Gene3D" id="3.90.1070.10">
    <property type="match status" value="1"/>
</dbReference>
<dbReference type="Proteomes" id="UP000006242">
    <property type="component" value="Unassembled WGS sequence"/>
</dbReference>
<dbReference type="eggNOG" id="COG0561">
    <property type="taxonomic scope" value="Bacteria"/>
</dbReference>
<keyword evidence="4 9" id="KW-0808">Transferase</keyword>
<dbReference type="InterPro" id="IPR006379">
    <property type="entry name" value="HAD-SF_hydro_IIB"/>
</dbReference>
<dbReference type="EMBL" id="AFNV02000010">
    <property type="protein sequence ID" value="ERJ19392.1"/>
    <property type="molecule type" value="Genomic_DNA"/>
</dbReference>
<dbReference type="eggNOG" id="COG0438">
    <property type="taxonomic scope" value="Bacteria"/>
</dbReference>
<name>U2EMI6_9GAMM</name>
<dbReference type="RefSeq" id="WP_021031590.1">
    <property type="nucleotide sequence ID" value="NZ_AFNV02000010.1"/>
</dbReference>
<dbReference type="InterPro" id="IPR001296">
    <property type="entry name" value="Glyco_trans_1"/>
</dbReference>
<evidence type="ECO:0000259" key="8">
    <source>
        <dbReference type="Pfam" id="PF13579"/>
    </source>
</evidence>
<dbReference type="AlphaFoldDB" id="U2EMI6"/>
<dbReference type="PANTHER" id="PTHR46039:SF5">
    <property type="entry name" value="SUCROSE-PHOSPHATE SYNTHASE 3-RELATED"/>
    <property type="match status" value="1"/>
</dbReference>
<dbReference type="InterPro" id="IPR036412">
    <property type="entry name" value="HAD-like_sf"/>
</dbReference>
<dbReference type="SUPFAM" id="SSF56784">
    <property type="entry name" value="HAD-like"/>
    <property type="match status" value="1"/>
</dbReference>
<sequence length="696" mass="76165">MFIMHIALQGCLRAHDVEYGLTADTGGHIRYLLELAQASARDHDIERIDIVTRAFDTDFTGGDYRSGLEYVSPKVRIIRLPTPDPAYRSKEDLWDQLPAFSDALVDYIGTLARAPDVLHAHYADAAHVAADVKQRQGIPFVFTAHSLGQPKRDYAAAAANTPSAQASRALDRRIHTENQALHDASLVIASSRDEAELQYAQYPDYEPGRIRVIRPASDLQAFARSQPNDRVHALLSRFLNEPDKPALLAIARPVTRKNLASLVRAYGESPELQAQANLVILAGGRQSLDALEPEIADNLREMLELIDHYDLYGRVAYPKQHHGADVPAFYAWARERGGLFANVAFNEPFGLTLLEAAAAGLPVIATDSGGPNDIIEQCHNGVLVNPCSTHAIASAATALFDDRERWLACQAGGRKATAVFDWARHVDYYHRLLNRLCGVGPKRAPVERACPDAMLVCDIDGTLVGCSQGVTHFNAWQASQSRLRFGVATGRSFHSALLILEQSGIAWPDFLITSVGAEIYRLAPDGVAYVRDTRWAEQIDRGWDRAAVADVLDRVPGLIAQSPLEQRPHKISYLCDSGDDIAPRLRAQLADNGLEARVIHSNDRCVDVLPVHASKGAAVAYLADDTNTHHERVYVAGDSGNDLEMLQTLPCAIVVANYRDGLNKAAGLGHAYFARATHARGVIEGVAHFQAQCHVS</sequence>
<dbReference type="InterPro" id="IPR028098">
    <property type="entry name" value="Glyco_trans_4-like_N"/>
</dbReference>
<dbReference type="OrthoDB" id="7847955at2"/>
<evidence type="ECO:0000256" key="3">
    <source>
        <dbReference type="ARBA" id="ARBA00022676"/>
    </source>
</evidence>
<protein>
    <recommendedName>
        <fullName evidence="2">sucrose-phosphate synthase</fullName>
        <ecNumber evidence="2">2.4.1.14</ecNumber>
    </recommendedName>
</protein>
<feature type="domain" description="Sucrose phosphatase-like" evidence="7">
    <location>
        <begin position="452"/>
        <end position="690"/>
    </location>
</feature>
<keyword evidence="10" id="KW-1185">Reference proteome</keyword>
<reference evidence="9 10" key="1">
    <citation type="journal article" date="2011" name="J. Bacteriol.">
        <title>Genome sequence of Salinisphaera shabanensis, a gammaproteobacterium from the harsh, variable environment of the brine-seawater interface of the Shaban Deep in the Red Sea.</title>
        <authorList>
            <person name="Antunes A."/>
            <person name="Alam I."/>
            <person name="Bajic V.B."/>
            <person name="Stingl U."/>
        </authorList>
    </citation>
    <scope>NUCLEOTIDE SEQUENCE [LARGE SCALE GENOMIC DNA]</scope>
    <source>
        <strain evidence="9 10">E1L3A</strain>
    </source>
</reference>
<dbReference type="Pfam" id="PF05116">
    <property type="entry name" value="S6PP"/>
    <property type="match status" value="1"/>
</dbReference>
<comment type="caution">
    <text evidence="9">The sequence shown here is derived from an EMBL/GenBank/DDBJ whole genome shotgun (WGS) entry which is preliminary data.</text>
</comment>
<dbReference type="GO" id="GO:0000287">
    <property type="term" value="F:magnesium ion binding"/>
    <property type="evidence" value="ECO:0007669"/>
    <property type="project" value="UniProtKB-ARBA"/>
</dbReference>
<evidence type="ECO:0000259" key="6">
    <source>
        <dbReference type="Pfam" id="PF00534"/>
    </source>
</evidence>
<dbReference type="Gene3D" id="3.40.50.1000">
    <property type="entry name" value="HAD superfamily/HAD-like"/>
    <property type="match status" value="1"/>
</dbReference>
<evidence type="ECO:0000313" key="10">
    <source>
        <dbReference type="Proteomes" id="UP000006242"/>
    </source>
</evidence>
<dbReference type="SUPFAM" id="SSF53756">
    <property type="entry name" value="UDP-Glycosyltransferase/glycogen phosphorylase"/>
    <property type="match status" value="1"/>
</dbReference>
<evidence type="ECO:0000256" key="2">
    <source>
        <dbReference type="ARBA" id="ARBA00012536"/>
    </source>
</evidence>
<dbReference type="NCBIfam" id="TIGR01484">
    <property type="entry name" value="HAD-SF-IIB"/>
    <property type="match status" value="1"/>
</dbReference>
<dbReference type="InterPro" id="IPR006380">
    <property type="entry name" value="SPP-like_dom"/>
</dbReference>
<organism evidence="9 10">
    <name type="scientific">Salinisphaera shabanensis E1L3A</name>
    <dbReference type="NCBI Taxonomy" id="1033802"/>
    <lineage>
        <taxon>Bacteria</taxon>
        <taxon>Pseudomonadati</taxon>
        <taxon>Pseudomonadota</taxon>
        <taxon>Gammaproteobacteria</taxon>
        <taxon>Salinisphaerales</taxon>
        <taxon>Salinisphaeraceae</taxon>
        <taxon>Salinisphaera</taxon>
    </lineage>
</organism>
<reference evidence="9 10" key="2">
    <citation type="journal article" date="2013" name="PLoS ONE">
        <title>INDIGO - INtegrated Data Warehouse of MIcrobial GenOmes with Examples from the Red Sea Extremophiles.</title>
        <authorList>
            <person name="Alam I."/>
            <person name="Antunes A."/>
            <person name="Kamau A.A."/>
            <person name="Ba Alawi W."/>
            <person name="Kalkatawi M."/>
            <person name="Stingl U."/>
            <person name="Bajic V.B."/>
        </authorList>
    </citation>
    <scope>NUCLEOTIDE SEQUENCE [LARGE SCALE GENOMIC DNA]</scope>
    <source>
        <strain evidence="9 10">E1L3A</strain>
    </source>
</reference>
<proteinExistence type="inferred from homology"/>
<evidence type="ECO:0000256" key="1">
    <source>
        <dbReference type="ARBA" id="ARBA00006530"/>
    </source>
</evidence>
<dbReference type="STRING" id="1033802.SSPSH_001766"/>